<dbReference type="PROSITE" id="PS50879">
    <property type="entry name" value="RNASE_H_1"/>
    <property type="match status" value="1"/>
</dbReference>
<feature type="domain" description="RNase H type-1" evidence="2">
    <location>
        <begin position="41"/>
        <end position="172"/>
    </location>
</feature>
<dbReference type="InterPro" id="IPR012337">
    <property type="entry name" value="RNaseH-like_sf"/>
</dbReference>
<evidence type="ECO:0000256" key="1">
    <source>
        <dbReference type="SAM" id="MobiDB-lite"/>
    </source>
</evidence>
<feature type="region of interest" description="Disordered" evidence="1">
    <location>
        <begin position="171"/>
        <end position="229"/>
    </location>
</feature>
<reference evidence="3 4" key="1">
    <citation type="submission" date="2011-11" db="EMBL/GenBank/DDBJ databases">
        <title>Complete sequence of Granulicella mallensis MP5ACTX8.</title>
        <authorList>
            <consortium name="US DOE Joint Genome Institute"/>
            <person name="Lucas S."/>
            <person name="Copeland A."/>
            <person name="Lapidus A."/>
            <person name="Cheng J.-F."/>
            <person name="Goodwin L."/>
            <person name="Pitluck S."/>
            <person name="Peters L."/>
            <person name="Lu M."/>
            <person name="Detter J.C."/>
            <person name="Han C."/>
            <person name="Tapia R."/>
            <person name="Land M."/>
            <person name="Hauser L."/>
            <person name="Kyrpides N."/>
            <person name="Ivanova N."/>
            <person name="Mikhailova N."/>
            <person name="Pagani I."/>
            <person name="Rawat S."/>
            <person name="Mannisto M."/>
            <person name="Haggblom M."/>
            <person name="Woyke T."/>
        </authorList>
    </citation>
    <scope>NUCLEOTIDE SEQUENCE [LARGE SCALE GENOMIC DNA]</scope>
    <source>
        <strain evidence="4">ATCC BAA-1857 / DSM 23137 / MP5ACTX8</strain>
    </source>
</reference>
<organism evidence="3 4">
    <name type="scientific">Granulicella mallensis (strain ATCC BAA-1857 / DSM 23137 / MP5ACTX8)</name>
    <dbReference type="NCBI Taxonomy" id="682795"/>
    <lineage>
        <taxon>Bacteria</taxon>
        <taxon>Pseudomonadati</taxon>
        <taxon>Acidobacteriota</taxon>
        <taxon>Terriglobia</taxon>
        <taxon>Terriglobales</taxon>
        <taxon>Acidobacteriaceae</taxon>
        <taxon>Granulicella</taxon>
    </lineage>
</organism>
<dbReference type="Pfam" id="PF13456">
    <property type="entry name" value="RVT_3"/>
    <property type="match status" value="1"/>
</dbReference>
<dbReference type="HOGENOM" id="CLU_1229388_0_0_0"/>
<dbReference type="SUPFAM" id="SSF53098">
    <property type="entry name" value="Ribonuclease H-like"/>
    <property type="match status" value="1"/>
</dbReference>
<evidence type="ECO:0000313" key="3">
    <source>
        <dbReference type="EMBL" id="AEU34832.1"/>
    </source>
</evidence>
<name>G8NPB2_GRAMM</name>
<proteinExistence type="predicted"/>
<dbReference type="GO" id="GO:0004523">
    <property type="term" value="F:RNA-DNA hybrid ribonuclease activity"/>
    <property type="evidence" value="ECO:0007669"/>
    <property type="project" value="InterPro"/>
</dbReference>
<gene>
    <name evidence="3" type="ordered locus">AciX8_0480</name>
</gene>
<evidence type="ECO:0000259" key="2">
    <source>
        <dbReference type="PROSITE" id="PS50879"/>
    </source>
</evidence>
<dbReference type="InterPro" id="IPR053151">
    <property type="entry name" value="RNase_H-like"/>
</dbReference>
<sequence>MWVELPYVTIDRFFEPFTLVSMSSLFPEPSEPRVVEPRKNTASWISAHCDGGARGNPGPSGYGALIQDEAGLVLAELSEFLGIRTNNYAEYSGLLGCLQWALDNGYKNLRVVSDSELMVKQIQGKYKVNSPDLRPLWEEARRRIAQLDGFQISHALRHKNKDADRLANEAMDRGMKRPRAAGETAPTPRATPYPSKSTAPSQPPSLGGVHESPGLASPASAPQKPPAGMLRGFTRDGVVHLLGSASLPDGIFVKIVPE</sequence>
<protein>
    <submittedName>
        <fullName evidence="3">Ribonuclease H</fullName>
    </submittedName>
</protein>
<dbReference type="GO" id="GO:0003676">
    <property type="term" value="F:nucleic acid binding"/>
    <property type="evidence" value="ECO:0007669"/>
    <property type="project" value="InterPro"/>
</dbReference>
<dbReference type="InterPro" id="IPR002156">
    <property type="entry name" value="RNaseH_domain"/>
</dbReference>
<dbReference type="EMBL" id="CP003130">
    <property type="protein sequence ID" value="AEU34832.1"/>
    <property type="molecule type" value="Genomic_DNA"/>
</dbReference>
<dbReference type="PANTHER" id="PTHR47723">
    <property type="entry name" value="OS05G0353850 PROTEIN"/>
    <property type="match status" value="1"/>
</dbReference>
<dbReference type="STRING" id="682795.AciX8_0480"/>
<keyword evidence="4" id="KW-1185">Reference proteome</keyword>
<dbReference type="InterPro" id="IPR036397">
    <property type="entry name" value="RNaseH_sf"/>
</dbReference>
<evidence type="ECO:0000313" key="4">
    <source>
        <dbReference type="Proteomes" id="UP000007113"/>
    </source>
</evidence>
<dbReference type="Gene3D" id="3.30.420.10">
    <property type="entry name" value="Ribonuclease H-like superfamily/Ribonuclease H"/>
    <property type="match status" value="1"/>
</dbReference>
<accession>G8NPB2</accession>
<dbReference type="CDD" id="cd09279">
    <property type="entry name" value="RNase_HI_like"/>
    <property type="match status" value="1"/>
</dbReference>
<dbReference type="eggNOG" id="COG0328">
    <property type="taxonomic scope" value="Bacteria"/>
</dbReference>
<dbReference type="Proteomes" id="UP000007113">
    <property type="component" value="Chromosome"/>
</dbReference>
<dbReference type="KEGG" id="gma:AciX8_0480"/>
<dbReference type="AlphaFoldDB" id="G8NPB2"/>
<dbReference type="PANTHER" id="PTHR47723:SF23">
    <property type="entry name" value="REVERSE TRANSCRIPTASE-LIKE PROTEIN"/>
    <property type="match status" value="1"/>
</dbReference>